<dbReference type="InterPro" id="IPR038765">
    <property type="entry name" value="Papain-like_cys_pep_sf"/>
</dbReference>
<keyword evidence="6" id="KW-1015">Disulfide bond</keyword>
<evidence type="ECO:0000259" key="7">
    <source>
        <dbReference type="SMART" id="SM00645"/>
    </source>
</evidence>
<dbReference type="InterPro" id="IPR000169">
    <property type="entry name" value="Pept_cys_AS"/>
</dbReference>
<dbReference type="EMBL" id="WJXA01000013">
    <property type="protein sequence ID" value="KAF7119971.1"/>
    <property type="molecule type" value="Genomic_DNA"/>
</dbReference>
<dbReference type="InterPro" id="IPR013128">
    <property type="entry name" value="Peptidase_C1A"/>
</dbReference>
<organism evidence="9 10">
    <name type="scientific">Rhododendron simsii</name>
    <name type="common">Sims's rhododendron</name>
    <dbReference type="NCBI Taxonomy" id="118357"/>
    <lineage>
        <taxon>Eukaryota</taxon>
        <taxon>Viridiplantae</taxon>
        <taxon>Streptophyta</taxon>
        <taxon>Embryophyta</taxon>
        <taxon>Tracheophyta</taxon>
        <taxon>Spermatophyta</taxon>
        <taxon>Magnoliopsida</taxon>
        <taxon>eudicotyledons</taxon>
        <taxon>Gunneridae</taxon>
        <taxon>Pentapetalae</taxon>
        <taxon>asterids</taxon>
        <taxon>Ericales</taxon>
        <taxon>Ericaceae</taxon>
        <taxon>Ericoideae</taxon>
        <taxon>Rhodoreae</taxon>
        <taxon>Rhododendron</taxon>
    </lineage>
</organism>
<dbReference type="InterPro" id="IPR013201">
    <property type="entry name" value="Prot_inhib_I29"/>
</dbReference>
<keyword evidence="5" id="KW-0788">Thiol protease</keyword>
<keyword evidence="4" id="KW-0378">Hydrolase</keyword>
<sequence length="361" mass="39723">MQRPTNTIINYHNIPSFISTMASTLSFLVFVFGILASQLVVASSRPINEENSMLEMHQQWMSRHGRVYKDEQEEGARFKIFKDNVDRINAFNSGADKGYKLSVNQFADLTNEEFRASRHNGYKRQSPSPGSEPFRYANETVALSAIDWRKKGAVTPVQDQGACGSCWAFSAVTAMEGIYQIKTGELLSLSKQELVDCDVNGEDEGCNGGYMNNAFEFIKHNKGLTTEANYPYVGQDGTCKSKKLHKPAAKITGHEDVPRNNEKALLQAVANQPVSVAIDAGGDDFQFYSSGVFNGKCGTMLDHGVTAVGYGTTSDGTKYWLVKNSWGTGWGDNGYIKMKRDVAAKEGLCGIAMNASYPIMD</sequence>
<feature type="domain" description="Cathepsin propeptide inhibitor" evidence="8">
    <location>
        <begin position="57"/>
        <end position="114"/>
    </location>
</feature>
<evidence type="ECO:0000256" key="2">
    <source>
        <dbReference type="ARBA" id="ARBA00022670"/>
    </source>
</evidence>
<dbReference type="PRINTS" id="PR00705">
    <property type="entry name" value="PAPAIN"/>
</dbReference>
<evidence type="ECO:0000256" key="1">
    <source>
        <dbReference type="ARBA" id="ARBA00008455"/>
    </source>
</evidence>
<dbReference type="Proteomes" id="UP000626092">
    <property type="component" value="Unassembled WGS sequence"/>
</dbReference>
<dbReference type="GO" id="GO:0006508">
    <property type="term" value="P:proteolysis"/>
    <property type="evidence" value="ECO:0007669"/>
    <property type="project" value="UniProtKB-KW"/>
</dbReference>
<reference evidence="9" key="1">
    <citation type="submission" date="2019-11" db="EMBL/GenBank/DDBJ databases">
        <authorList>
            <person name="Liu Y."/>
            <person name="Hou J."/>
            <person name="Li T.-Q."/>
            <person name="Guan C.-H."/>
            <person name="Wu X."/>
            <person name="Wu H.-Z."/>
            <person name="Ling F."/>
            <person name="Zhang R."/>
            <person name="Shi X.-G."/>
            <person name="Ren J.-P."/>
            <person name="Chen E.-F."/>
            <person name="Sun J.-M."/>
        </authorList>
    </citation>
    <scope>NUCLEOTIDE SEQUENCE</scope>
    <source>
        <strain evidence="9">Adult_tree_wgs_1</strain>
        <tissue evidence="9">Leaves</tissue>
    </source>
</reference>
<keyword evidence="3" id="KW-0732">Signal</keyword>
<dbReference type="Pfam" id="PF00112">
    <property type="entry name" value="Peptidase_C1"/>
    <property type="match status" value="1"/>
</dbReference>
<dbReference type="OrthoDB" id="10253408at2759"/>
<dbReference type="FunFam" id="3.90.70.10:FF:000023">
    <property type="entry name" value="Senescence-specific cysteine protease SAG39"/>
    <property type="match status" value="1"/>
</dbReference>
<evidence type="ECO:0000259" key="8">
    <source>
        <dbReference type="SMART" id="SM00848"/>
    </source>
</evidence>
<dbReference type="PROSITE" id="PS00639">
    <property type="entry name" value="THIOL_PROTEASE_HIS"/>
    <property type="match status" value="1"/>
</dbReference>
<dbReference type="InterPro" id="IPR025661">
    <property type="entry name" value="Pept_asp_AS"/>
</dbReference>
<dbReference type="CDD" id="cd02248">
    <property type="entry name" value="Peptidase_C1A"/>
    <property type="match status" value="1"/>
</dbReference>
<dbReference type="Gene3D" id="3.90.70.10">
    <property type="entry name" value="Cysteine proteinases"/>
    <property type="match status" value="1"/>
</dbReference>
<dbReference type="PROSITE" id="PS00640">
    <property type="entry name" value="THIOL_PROTEASE_ASN"/>
    <property type="match status" value="1"/>
</dbReference>
<evidence type="ECO:0000256" key="3">
    <source>
        <dbReference type="ARBA" id="ARBA00022729"/>
    </source>
</evidence>
<dbReference type="PROSITE" id="PS00139">
    <property type="entry name" value="THIOL_PROTEASE_CYS"/>
    <property type="match status" value="1"/>
</dbReference>
<dbReference type="SMART" id="SM00645">
    <property type="entry name" value="Pept_C1"/>
    <property type="match status" value="1"/>
</dbReference>
<feature type="domain" description="Peptidase C1A papain C-terminal" evidence="7">
    <location>
        <begin position="142"/>
        <end position="359"/>
    </location>
</feature>
<dbReference type="Pfam" id="PF08246">
    <property type="entry name" value="Inhibitor_I29"/>
    <property type="match status" value="1"/>
</dbReference>
<evidence type="ECO:0000256" key="5">
    <source>
        <dbReference type="ARBA" id="ARBA00022807"/>
    </source>
</evidence>
<accession>A0A834G1V9</accession>
<evidence type="ECO:0000313" key="10">
    <source>
        <dbReference type="Proteomes" id="UP000626092"/>
    </source>
</evidence>
<name>A0A834G1V9_RHOSS</name>
<evidence type="ECO:0000256" key="4">
    <source>
        <dbReference type="ARBA" id="ARBA00022801"/>
    </source>
</evidence>
<proteinExistence type="inferred from homology"/>
<keyword evidence="10" id="KW-1185">Reference proteome</keyword>
<evidence type="ECO:0000256" key="6">
    <source>
        <dbReference type="ARBA" id="ARBA00023157"/>
    </source>
</evidence>
<dbReference type="InterPro" id="IPR000668">
    <property type="entry name" value="Peptidase_C1A_C"/>
</dbReference>
<keyword evidence="2" id="KW-0645">Protease</keyword>
<dbReference type="SUPFAM" id="SSF54001">
    <property type="entry name" value="Cysteine proteinases"/>
    <property type="match status" value="1"/>
</dbReference>
<dbReference type="GO" id="GO:0008234">
    <property type="term" value="F:cysteine-type peptidase activity"/>
    <property type="evidence" value="ECO:0007669"/>
    <property type="project" value="UniProtKB-KW"/>
</dbReference>
<comment type="similarity">
    <text evidence="1">Belongs to the peptidase C1 family.</text>
</comment>
<dbReference type="PANTHER" id="PTHR12411">
    <property type="entry name" value="CYSTEINE PROTEASE FAMILY C1-RELATED"/>
    <property type="match status" value="1"/>
</dbReference>
<protein>
    <submittedName>
        <fullName evidence="9">Uncharacterized protein</fullName>
    </submittedName>
</protein>
<dbReference type="AlphaFoldDB" id="A0A834G1V9"/>
<dbReference type="InterPro" id="IPR025660">
    <property type="entry name" value="Pept_his_AS"/>
</dbReference>
<gene>
    <name evidence="9" type="ORF">RHSIM_Rhsim13G0190800</name>
</gene>
<dbReference type="InterPro" id="IPR039417">
    <property type="entry name" value="Peptidase_C1A_papain-like"/>
</dbReference>
<dbReference type="SMART" id="SM00848">
    <property type="entry name" value="Inhibitor_I29"/>
    <property type="match status" value="1"/>
</dbReference>
<comment type="caution">
    <text evidence="9">The sequence shown here is derived from an EMBL/GenBank/DDBJ whole genome shotgun (WGS) entry which is preliminary data.</text>
</comment>
<evidence type="ECO:0000313" key="9">
    <source>
        <dbReference type="EMBL" id="KAF7119971.1"/>
    </source>
</evidence>